<dbReference type="EMBL" id="QJSQ01000019">
    <property type="protein sequence ID" value="PYE19634.1"/>
    <property type="molecule type" value="Genomic_DNA"/>
</dbReference>
<dbReference type="AlphaFoldDB" id="A0A2V4U832"/>
<sequence>MPATQHFARTVPPYGFVSHIGTIGEVPFASGIRCSMTGLMAMGSRSDTFSLPHRRGDTGAACGNRVAALPLWQEYYFNGGVRRRACGWHTTPPGPSSPVHCTTSRSAVVKGNKTLPPIPRRSAKRCRAYPYGSSHSERGRRRSWSHFIEFGNYSSATVCAPETGFIVHRVHQCAGWRVHQLEPAGFDGWIAHRRLMVW</sequence>
<evidence type="ECO:0000313" key="1">
    <source>
        <dbReference type="EMBL" id="PYE19634.1"/>
    </source>
</evidence>
<organism evidence="1 2">
    <name type="scientific">Paraburkholderia silvatlantica</name>
    <dbReference type="NCBI Taxonomy" id="321895"/>
    <lineage>
        <taxon>Bacteria</taxon>
        <taxon>Pseudomonadati</taxon>
        <taxon>Pseudomonadota</taxon>
        <taxon>Betaproteobacteria</taxon>
        <taxon>Burkholderiales</taxon>
        <taxon>Burkholderiaceae</taxon>
        <taxon>Paraburkholderia</taxon>
    </lineage>
</organism>
<proteinExistence type="predicted"/>
<comment type="caution">
    <text evidence="1">The sequence shown here is derived from an EMBL/GenBank/DDBJ whole genome shotgun (WGS) entry which is preliminary data.</text>
</comment>
<protein>
    <submittedName>
        <fullName evidence="1">Uncharacterized protein</fullName>
    </submittedName>
</protein>
<accession>A0A2V4U832</accession>
<gene>
    <name evidence="1" type="ORF">C7410_11976</name>
</gene>
<name>A0A2V4U832_9BURK</name>
<dbReference type="Proteomes" id="UP000247772">
    <property type="component" value="Unassembled WGS sequence"/>
</dbReference>
<evidence type="ECO:0000313" key="2">
    <source>
        <dbReference type="Proteomes" id="UP000247772"/>
    </source>
</evidence>
<reference evidence="1 2" key="1">
    <citation type="submission" date="2018-06" db="EMBL/GenBank/DDBJ databases">
        <title>Genomic Encyclopedia of Type Strains, Phase IV (KMG-V): Genome sequencing to study the core and pangenomes of soil and plant-associated prokaryotes.</title>
        <authorList>
            <person name="Whitman W."/>
        </authorList>
    </citation>
    <scope>NUCLEOTIDE SEQUENCE [LARGE SCALE GENOMIC DNA]</scope>
    <source>
        <strain evidence="1 2">SRCL-318</strain>
    </source>
</reference>